<reference evidence="1 2" key="1">
    <citation type="submission" date="2008-06" db="EMBL/GenBank/DDBJ databases">
        <title>Complete sequence of Pelodictyon phaeoclathratiforme BU-1.</title>
        <authorList>
            <consortium name="US DOE Joint Genome Institute"/>
            <person name="Lucas S."/>
            <person name="Copeland A."/>
            <person name="Lapidus A."/>
            <person name="Glavina del Rio T."/>
            <person name="Dalin E."/>
            <person name="Tice H."/>
            <person name="Bruce D."/>
            <person name="Goodwin L."/>
            <person name="Pitluck S."/>
            <person name="Schmutz J."/>
            <person name="Larimer F."/>
            <person name="Land M."/>
            <person name="Hauser L."/>
            <person name="Kyrpides N."/>
            <person name="Mikhailova N."/>
            <person name="Liu Z."/>
            <person name="Li T."/>
            <person name="Zhao F."/>
            <person name="Overmann J."/>
            <person name="Bryant D.A."/>
            <person name="Richardson P."/>
        </authorList>
    </citation>
    <scope>NUCLEOTIDE SEQUENCE [LARGE SCALE GENOMIC DNA]</scope>
    <source>
        <strain evidence="2">DSM 5477 / BU-1</strain>
    </source>
</reference>
<dbReference type="KEGG" id="pph:Ppha_1933"/>
<dbReference type="AlphaFoldDB" id="B4SC45"/>
<gene>
    <name evidence="1" type="ordered locus">Ppha_1933</name>
</gene>
<protein>
    <submittedName>
        <fullName evidence="1">Uncharacterized protein</fullName>
    </submittedName>
</protein>
<evidence type="ECO:0000313" key="1">
    <source>
        <dbReference type="EMBL" id="ACF44151.1"/>
    </source>
</evidence>
<evidence type="ECO:0000313" key="2">
    <source>
        <dbReference type="Proteomes" id="UP000002724"/>
    </source>
</evidence>
<keyword evidence="2" id="KW-1185">Reference proteome</keyword>
<proteinExistence type="predicted"/>
<dbReference type="HOGENOM" id="CLU_2466285_0_0_10"/>
<accession>B4SC45</accession>
<dbReference type="STRING" id="324925.Ppha_1933"/>
<name>B4SC45_PELPB</name>
<dbReference type="eggNOG" id="COG1262">
    <property type="taxonomic scope" value="Bacteria"/>
</dbReference>
<dbReference type="EMBL" id="CP001110">
    <property type="protein sequence ID" value="ACF44151.1"/>
    <property type="molecule type" value="Genomic_DNA"/>
</dbReference>
<dbReference type="RefSeq" id="WP_012508632.1">
    <property type="nucleotide sequence ID" value="NC_011060.1"/>
</dbReference>
<sequence length="88" mass="9376">MDDDIVYSALPSKSDEELEKGFVTAIIDQPKLLDELAKQLVTLNLAIPGLYATALKFMGGDDAVVESVPLKQTAMKLQRLGAVVAADG</sequence>
<organism evidence="1 2">
    <name type="scientific">Pelodictyon phaeoclathratiforme (strain DSM 5477 / BU-1)</name>
    <dbReference type="NCBI Taxonomy" id="324925"/>
    <lineage>
        <taxon>Bacteria</taxon>
        <taxon>Pseudomonadati</taxon>
        <taxon>Chlorobiota</taxon>
        <taxon>Chlorobiia</taxon>
        <taxon>Chlorobiales</taxon>
        <taxon>Chlorobiaceae</taxon>
        <taxon>Chlorobium/Pelodictyon group</taxon>
        <taxon>Pelodictyon</taxon>
    </lineage>
</organism>
<dbReference type="Proteomes" id="UP000002724">
    <property type="component" value="Chromosome"/>
</dbReference>